<dbReference type="InterPro" id="IPR036291">
    <property type="entry name" value="NAD(P)-bd_dom_sf"/>
</dbReference>
<name>A0A9D2SEK8_9FIRM</name>
<dbReference type="GO" id="GO:0016491">
    <property type="term" value="F:oxidoreductase activity"/>
    <property type="evidence" value="ECO:0007669"/>
    <property type="project" value="UniProtKB-KW"/>
</dbReference>
<keyword evidence="3" id="KW-0560">Oxidoreductase</keyword>
<comment type="caution">
    <text evidence="8">The sequence shown here is derived from an EMBL/GenBank/DDBJ whole genome shotgun (WGS) entry which is preliminary data.</text>
</comment>
<evidence type="ECO:0000313" key="9">
    <source>
        <dbReference type="Proteomes" id="UP000886883"/>
    </source>
</evidence>
<sequence length="362" mass="39898">MRMKRPERMKAWVLVEPERLELLEVDVPVPRADQVLVKIDRACICNGSDPGIYHGHEAYPTPLIFGHEASGRIVEAGEAVRGFAAGDRVCWWFEAGAFAEYQTVTPGNVAMFCVPEEITRDQAPVMELVLASCRALMDRPPKEGRRRLTVCGLGPSGLVLIQYARALGYERVTGWDLYESRRKLALSLGADAVCDPRELTEKSVAEMEEADVGVLMMGDDVLDGEPTATLLMRAVRPGGEIISYGHPEKGCRFSPYVFQSRNLRMAGPVNDMETIRKKGAEAVRMAADGRILIEPLITHRIGFLRLKEAFLHLLERPEDQIKVILRWEEGAQAPGTEGKIERNGGKNGTGNFGTGAGGNDVL</sequence>
<protein>
    <submittedName>
        <fullName evidence="8">Alcohol dehydrogenase catalytic domain-containing protein</fullName>
    </submittedName>
</protein>
<dbReference type="InterPro" id="IPR011032">
    <property type="entry name" value="GroES-like_sf"/>
</dbReference>
<reference evidence="8" key="1">
    <citation type="journal article" date="2021" name="PeerJ">
        <title>Extensive microbial diversity within the chicken gut microbiome revealed by metagenomics and culture.</title>
        <authorList>
            <person name="Gilroy R."/>
            <person name="Ravi A."/>
            <person name="Getino M."/>
            <person name="Pursley I."/>
            <person name="Horton D.L."/>
            <person name="Alikhan N.F."/>
            <person name="Baker D."/>
            <person name="Gharbi K."/>
            <person name="Hall N."/>
            <person name="Watson M."/>
            <person name="Adriaenssens E.M."/>
            <person name="Foster-Nyarko E."/>
            <person name="Jarju S."/>
            <person name="Secka A."/>
            <person name="Antonio M."/>
            <person name="Oren A."/>
            <person name="Chaudhuri R.R."/>
            <person name="La Ragione R."/>
            <person name="Hildebrand F."/>
            <person name="Pallen M.J."/>
        </authorList>
    </citation>
    <scope>NUCLEOTIDE SEQUENCE</scope>
    <source>
        <strain evidence="8">USAMLcec3-2134</strain>
    </source>
</reference>
<feature type="compositionally biased region" description="Gly residues" evidence="5">
    <location>
        <begin position="345"/>
        <end position="362"/>
    </location>
</feature>
<evidence type="ECO:0000256" key="2">
    <source>
        <dbReference type="ARBA" id="ARBA00022833"/>
    </source>
</evidence>
<dbReference type="EMBL" id="DWXE01000043">
    <property type="protein sequence ID" value="HJB92078.1"/>
    <property type="molecule type" value="Genomic_DNA"/>
</dbReference>
<dbReference type="SUPFAM" id="SSF51735">
    <property type="entry name" value="NAD(P)-binding Rossmann-fold domains"/>
    <property type="match status" value="1"/>
</dbReference>
<dbReference type="PANTHER" id="PTHR43401:SF2">
    <property type="entry name" value="L-THREONINE 3-DEHYDROGENASE"/>
    <property type="match status" value="1"/>
</dbReference>
<dbReference type="SUPFAM" id="SSF50129">
    <property type="entry name" value="GroES-like"/>
    <property type="match status" value="1"/>
</dbReference>
<keyword evidence="2 4" id="KW-0862">Zinc</keyword>
<accession>A0A9D2SEK8</accession>
<dbReference type="InterPro" id="IPR002328">
    <property type="entry name" value="ADH_Zn_CS"/>
</dbReference>
<dbReference type="Gene3D" id="3.40.50.720">
    <property type="entry name" value="NAD(P)-binding Rossmann-like Domain"/>
    <property type="match status" value="1"/>
</dbReference>
<reference evidence="8" key="2">
    <citation type="submission" date="2021-04" db="EMBL/GenBank/DDBJ databases">
        <authorList>
            <person name="Gilroy R."/>
        </authorList>
    </citation>
    <scope>NUCLEOTIDE SEQUENCE</scope>
    <source>
        <strain evidence="8">USAMLcec3-2134</strain>
    </source>
</reference>
<dbReference type="AlphaFoldDB" id="A0A9D2SEK8"/>
<feature type="region of interest" description="Disordered" evidence="5">
    <location>
        <begin position="335"/>
        <end position="362"/>
    </location>
</feature>
<comment type="cofactor">
    <cofactor evidence="4">
        <name>Zn(2+)</name>
        <dbReference type="ChEBI" id="CHEBI:29105"/>
    </cofactor>
</comment>
<dbReference type="InterPro" id="IPR013149">
    <property type="entry name" value="ADH-like_C"/>
</dbReference>
<evidence type="ECO:0000256" key="1">
    <source>
        <dbReference type="ARBA" id="ARBA00022723"/>
    </source>
</evidence>
<dbReference type="Proteomes" id="UP000886883">
    <property type="component" value="Unassembled WGS sequence"/>
</dbReference>
<comment type="similarity">
    <text evidence="4">Belongs to the zinc-containing alcohol dehydrogenase family.</text>
</comment>
<dbReference type="Pfam" id="PF08240">
    <property type="entry name" value="ADH_N"/>
    <property type="match status" value="1"/>
</dbReference>
<dbReference type="GO" id="GO:0008270">
    <property type="term" value="F:zinc ion binding"/>
    <property type="evidence" value="ECO:0007669"/>
    <property type="project" value="InterPro"/>
</dbReference>
<feature type="domain" description="Alcohol dehydrogenase-like C-terminal" evidence="6">
    <location>
        <begin position="157"/>
        <end position="267"/>
    </location>
</feature>
<dbReference type="Pfam" id="PF00107">
    <property type="entry name" value="ADH_zinc_N"/>
    <property type="match status" value="1"/>
</dbReference>
<dbReference type="InterPro" id="IPR013154">
    <property type="entry name" value="ADH-like_N"/>
</dbReference>
<evidence type="ECO:0000259" key="6">
    <source>
        <dbReference type="Pfam" id="PF00107"/>
    </source>
</evidence>
<dbReference type="InterPro" id="IPR050129">
    <property type="entry name" value="Zn_alcohol_dh"/>
</dbReference>
<dbReference type="PANTHER" id="PTHR43401">
    <property type="entry name" value="L-THREONINE 3-DEHYDROGENASE"/>
    <property type="match status" value="1"/>
</dbReference>
<evidence type="ECO:0000313" key="8">
    <source>
        <dbReference type="EMBL" id="HJB92078.1"/>
    </source>
</evidence>
<dbReference type="Gene3D" id="3.90.180.10">
    <property type="entry name" value="Medium-chain alcohol dehydrogenases, catalytic domain"/>
    <property type="match status" value="2"/>
</dbReference>
<proteinExistence type="inferred from homology"/>
<gene>
    <name evidence="8" type="ORF">H9763_11525</name>
</gene>
<evidence type="ECO:0000256" key="3">
    <source>
        <dbReference type="ARBA" id="ARBA00023002"/>
    </source>
</evidence>
<evidence type="ECO:0000259" key="7">
    <source>
        <dbReference type="Pfam" id="PF08240"/>
    </source>
</evidence>
<evidence type="ECO:0000256" key="4">
    <source>
        <dbReference type="RuleBase" id="RU361277"/>
    </source>
</evidence>
<evidence type="ECO:0000256" key="5">
    <source>
        <dbReference type="SAM" id="MobiDB-lite"/>
    </source>
</evidence>
<feature type="domain" description="Alcohol dehydrogenase-like N-terminal" evidence="7">
    <location>
        <begin position="32"/>
        <end position="106"/>
    </location>
</feature>
<dbReference type="PROSITE" id="PS00059">
    <property type="entry name" value="ADH_ZINC"/>
    <property type="match status" value="1"/>
</dbReference>
<organism evidence="8 9">
    <name type="scientific">Candidatus Eisenbergiella merdigallinarum</name>
    <dbReference type="NCBI Taxonomy" id="2838552"/>
    <lineage>
        <taxon>Bacteria</taxon>
        <taxon>Bacillati</taxon>
        <taxon>Bacillota</taxon>
        <taxon>Clostridia</taxon>
        <taxon>Lachnospirales</taxon>
        <taxon>Lachnospiraceae</taxon>
        <taxon>Eisenbergiella</taxon>
    </lineage>
</organism>
<keyword evidence="1 4" id="KW-0479">Metal-binding</keyword>